<dbReference type="RefSeq" id="YP_009052205.1">
    <property type="nucleotide sequence ID" value="NC_024697.1"/>
</dbReference>
<evidence type="ECO:0000313" key="1">
    <source>
        <dbReference type="EMBL" id="AII16993.1"/>
    </source>
</evidence>
<evidence type="ECO:0000313" key="2">
    <source>
        <dbReference type="Proteomes" id="UP000028667"/>
    </source>
</evidence>
<dbReference type="EMBL" id="KJ645900">
    <property type="protein sequence ID" value="AII16993.1"/>
    <property type="molecule type" value="Genomic_DNA"/>
</dbReference>
<proteinExistence type="predicted"/>
<sequence length="232" mass="27975">MTNKYKYENESENENEYEEKHKEISEFLKKLDFDDINIYTNFLDDLCCIIEDEIKTTKKSLKDIIGKQYENHRKKLYIEFGDYNIINNKDIDDSYKPEWNADIIVTNKLGNIIALEETKGHYLDKCFLDRSIMNIAITIKKYQINNIRIPIFIIHSYTTYRYYQNQLDKYYSIFTEDIVKIIKDKLIYTTVSCRDRISTENWIKKDKKAYIKNITVKNIINDIKTIRMLKNM</sequence>
<dbReference type="GeneID" id="20041684"/>
<protein>
    <submittedName>
        <fullName evidence="1">Uncharacterized protein</fullName>
    </submittedName>
</protein>
<name>A0A076FM80_9VIRU</name>
<gene>
    <name evidence="1" type="ORF">AaV_129</name>
</gene>
<dbReference type="Proteomes" id="UP000028667">
    <property type="component" value="Segment"/>
</dbReference>
<organism evidence="1 2">
    <name type="scientific">Aureococcus anophagefferens virus</name>
    <dbReference type="NCBI Taxonomy" id="1474867"/>
    <lineage>
        <taxon>Viruses</taxon>
        <taxon>Varidnaviria</taxon>
        <taxon>Bamfordvirae</taxon>
        <taxon>Nucleocytoviricota</taxon>
        <taxon>Megaviricetes</taxon>
        <taxon>Imitervirales</taxon>
        <taxon>Schizomimiviridae</taxon>
        <taxon>Kratosvirus</taxon>
        <taxon>Kratosvirus quantuckense</taxon>
    </lineage>
</organism>
<reference evidence="1 2" key="1">
    <citation type="journal article" date="2014" name="Virology">
        <title>Genome of brown tide virus (AaV), the little giant of the Megaviridae, elucidates NCLDV genome expansion and host-virus coevolution.</title>
        <authorList>
            <person name="Moniruzzaman M."/>
            <person name="LeCleir G.R."/>
            <person name="Brown C.M."/>
            <person name="Gobler C.J."/>
            <person name="Bidle K.D."/>
            <person name="Wilson W.H."/>
            <person name="Wilhelm S.W."/>
        </authorList>
    </citation>
    <scope>NUCLEOTIDE SEQUENCE [LARGE SCALE GENOMIC DNA]</scope>
    <source>
        <strain evidence="1">BtV-01</strain>
    </source>
</reference>
<dbReference type="KEGG" id="vg:20041684"/>
<keyword evidence="2" id="KW-1185">Reference proteome</keyword>
<accession>A0A076FM80</accession>